<keyword evidence="3" id="KW-0378">Hydrolase</keyword>
<dbReference type="EMBL" id="JARKIK010000061">
    <property type="protein sequence ID" value="KAK8731161.1"/>
    <property type="molecule type" value="Genomic_DNA"/>
</dbReference>
<dbReference type="InterPro" id="IPR038765">
    <property type="entry name" value="Papain-like_cys_pep_sf"/>
</dbReference>
<name>A0AAW0WUT1_CHEQU</name>
<evidence type="ECO:0000256" key="1">
    <source>
        <dbReference type="ARBA" id="ARBA00007623"/>
    </source>
</evidence>
<dbReference type="PRINTS" id="PR00704">
    <property type="entry name" value="CALPAIN"/>
</dbReference>
<keyword evidence="2" id="KW-0645">Protease</keyword>
<dbReference type="Pfam" id="PF00648">
    <property type="entry name" value="Peptidase_C2"/>
    <property type="match status" value="1"/>
</dbReference>
<gene>
    <name evidence="7" type="ORF">OTU49_007460</name>
</gene>
<feature type="domain" description="Calpain catalytic" evidence="6">
    <location>
        <begin position="1"/>
        <end position="85"/>
    </location>
</feature>
<dbReference type="GO" id="GO:0005737">
    <property type="term" value="C:cytoplasm"/>
    <property type="evidence" value="ECO:0007669"/>
    <property type="project" value="TreeGrafter"/>
</dbReference>
<dbReference type="PANTHER" id="PTHR10183:SF379">
    <property type="entry name" value="CALPAIN-5"/>
    <property type="match status" value="1"/>
</dbReference>
<evidence type="ECO:0000313" key="7">
    <source>
        <dbReference type="EMBL" id="KAK8731161.1"/>
    </source>
</evidence>
<dbReference type="InterPro" id="IPR022684">
    <property type="entry name" value="Calpain_cysteine_protease"/>
</dbReference>
<evidence type="ECO:0000256" key="5">
    <source>
        <dbReference type="PROSITE-ProRule" id="PRU00239"/>
    </source>
</evidence>
<sequence>SSCAAIARKPKLIEKVVPSDQVLVGEGYTGLVVCWFWRFGEWVMVCIDDRLPTKDDKLIFARGDNPQEFWVALVEKAYAKETGVWHTRLMKMDWWRVMPIRSLAWPVLYTRSWVS</sequence>
<comment type="caution">
    <text evidence="7">The sequence shown here is derived from an EMBL/GenBank/DDBJ whole genome shotgun (WGS) entry which is preliminary data.</text>
</comment>
<reference evidence="7 8" key="1">
    <citation type="journal article" date="2024" name="BMC Genomics">
        <title>Genome assembly of redclaw crayfish (Cherax quadricarinatus) provides insights into its immune adaptation and hypoxia tolerance.</title>
        <authorList>
            <person name="Liu Z."/>
            <person name="Zheng J."/>
            <person name="Li H."/>
            <person name="Fang K."/>
            <person name="Wang S."/>
            <person name="He J."/>
            <person name="Zhou D."/>
            <person name="Weng S."/>
            <person name="Chi M."/>
            <person name="Gu Z."/>
            <person name="He J."/>
            <person name="Li F."/>
            <person name="Wang M."/>
        </authorList>
    </citation>
    <scope>NUCLEOTIDE SEQUENCE [LARGE SCALE GENOMIC DNA]</scope>
    <source>
        <strain evidence="7">ZL_2023a</strain>
    </source>
</reference>
<dbReference type="PANTHER" id="PTHR10183">
    <property type="entry name" value="CALPAIN"/>
    <property type="match status" value="1"/>
</dbReference>
<dbReference type="PROSITE" id="PS50203">
    <property type="entry name" value="CALPAIN_CAT"/>
    <property type="match status" value="1"/>
</dbReference>
<protein>
    <recommendedName>
        <fullName evidence="6">Calpain catalytic domain-containing protein</fullName>
    </recommendedName>
</protein>
<dbReference type="GO" id="GO:0006508">
    <property type="term" value="P:proteolysis"/>
    <property type="evidence" value="ECO:0007669"/>
    <property type="project" value="UniProtKB-KW"/>
</dbReference>
<dbReference type="Proteomes" id="UP001445076">
    <property type="component" value="Unassembled WGS sequence"/>
</dbReference>
<keyword evidence="4" id="KW-0788">Thiol protease</keyword>
<comment type="caution">
    <text evidence="5">Lacks conserved residue(s) required for the propagation of feature annotation.</text>
</comment>
<keyword evidence="8" id="KW-1185">Reference proteome</keyword>
<proteinExistence type="inferred from homology"/>
<dbReference type="AlphaFoldDB" id="A0AAW0WUT1"/>
<accession>A0AAW0WUT1</accession>
<evidence type="ECO:0000256" key="3">
    <source>
        <dbReference type="ARBA" id="ARBA00022801"/>
    </source>
</evidence>
<evidence type="ECO:0000313" key="8">
    <source>
        <dbReference type="Proteomes" id="UP001445076"/>
    </source>
</evidence>
<evidence type="ECO:0000259" key="6">
    <source>
        <dbReference type="PROSITE" id="PS50203"/>
    </source>
</evidence>
<evidence type="ECO:0000256" key="4">
    <source>
        <dbReference type="ARBA" id="ARBA00022807"/>
    </source>
</evidence>
<dbReference type="SUPFAM" id="SSF54001">
    <property type="entry name" value="Cysteine proteinases"/>
    <property type="match status" value="1"/>
</dbReference>
<dbReference type="GO" id="GO:0004198">
    <property type="term" value="F:calcium-dependent cysteine-type endopeptidase activity"/>
    <property type="evidence" value="ECO:0007669"/>
    <property type="project" value="InterPro"/>
</dbReference>
<feature type="non-terminal residue" evidence="7">
    <location>
        <position position="1"/>
    </location>
</feature>
<organism evidence="7 8">
    <name type="scientific">Cherax quadricarinatus</name>
    <name type="common">Australian red claw crayfish</name>
    <dbReference type="NCBI Taxonomy" id="27406"/>
    <lineage>
        <taxon>Eukaryota</taxon>
        <taxon>Metazoa</taxon>
        <taxon>Ecdysozoa</taxon>
        <taxon>Arthropoda</taxon>
        <taxon>Crustacea</taxon>
        <taxon>Multicrustacea</taxon>
        <taxon>Malacostraca</taxon>
        <taxon>Eumalacostraca</taxon>
        <taxon>Eucarida</taxon>
        <taxon>Decapoda</taxon>
        <taxon>Pleocyemata</taxon>
        <taxon>Astacidea</taxon>
        <taxon>Parastacoidea</taxon>
        <taxon>Parastacidae</taxon>
        <taxon>Cherax</taxon>
    </lineage>
</organism>
<evidence type="ECO:0000256" key="2">
    <source>
        <dbReference type="ARBA" id="ARBA00022670"/>
    </source>
</evidence>
<dbReference type="InterPro" id="IPR001300">
    <property type="entry name" value="Peptidase_C2_calpain_cat"/>
</dbReference>
<comment type="similarity">
    <text evidence="1">Belongs to the peptidase C2 family.</text>
</comment>